<evidence type="ECO:0000313" key="1">
    <source>
        <dbReference type="EMBL" id="SJZ29548.1"/>
    </source>
</evidence>
<evidence type="ECO:0008006" key="3">
    <source>
        <dbReference type="Google" id="ProtNLM"/>
    </source>
</evidence>
<name>A0A1T4JHE0_TREPO</name>
<sequence length="242" mass="25910">MEKNILIAGKDIPFCSDFAQQLLLSGCNVVAAGKTDSPESSVPSEVKAVSWNKSSAISARSVIIQAETLHNFADDAILYFDAPQFVAQFGSLTSDSCAPAADAMILGYQYLTIELLNRIEQHKAKSRIIFLLKTCPTTAETSRSASLKKTVSSPANAIVAAAEASFATFAENIAAVTEESQYVSILLVTGNSQNETMQNDRTLAKWLSGYIDALDAKKDAQKSSSWIKAGAKAPAGFALFRQ</sequence>
<dbReference type="AlphaFoldDB" id="A0A1T4JHE0"/>
<keyword evidence="2" id="KW-1185">Reference proteome</keyword>
<gene>
    <name evidence="1" type="ORF">SAMN02745149_00050</name>
</gene>
<dbReference type="EMBL" id="FUWG01000002">
    <property type="protein sequence ID" value="SJZ29548.1"/>
    <property type="molecule type" value="Genomic_DNA"/>
</dbReference>
<evidence type="ECO:0000313" key="2">
    <source>
        <dbReference type="Proteomes" id="UP000190423"/>
    </source>
</evidence>
<dbReference type="RefSeq" id="WP_078931978.1">
    <property type="nucleotide sequence ID" value="NZ_FUWG01000002.1"/>
</dbReference>
<dbReference type="STRING" id="261392.SAMN02745149_00050"/>
<accession>A0A1T4JHE0</accession>
<reference evidence="1 2" key="1">
    <citation type="submission" date="2017-02" db="EMBL/GenBank/DDBJ databases">
        <authorList>
            <person name="Peterson S.W."/>
        </authorList>
    </citation>
    <scope>NUCLEOTIDE SEQUENCE [LARGE SCALE GENOMIC DNA]</scope>
    <source>
        <strain evidence="1 2">ATCC BAA-908</strain>
    </source>
</reference>
<dbReference type="OrthoDB" id="361524at2"/>
<protein>
    <recommendedName>
        <fullName evidence="3">NAD(P)-dependent dehydrogenase, short-chain alcohol dehydrogenase family</fullName>
    </recommendedName>
</protein>
<proteinExistence type="predicted"/>
<dbReference type="GeneID" id="78315374"/>
<dbReference type="Proteomes" id="UP000190423">
    <property type="component" value="Unassembled WGS sequence"/>
</dbReference>
<organism evidence="1 2">
    <name type="scientific">Treponema porcinum</name>
    <dbReference type="NCBI Taxonomy" id="261392"/>
    <lineage>
        <taxon>Bacteria</taxon>
        <taxon>Pseudomonadati</taxon>
        <taxon>Spirochaetota</taxon>
        <taxon>Spirochaetia</taxon>
        <taxon>Spirochaetales</taxon>
        <taxon>Treponemataceae</taxon>
        <taxon>Treponema</taxon>
    </lineage>
</organism>